<dbReference type="AlphaFoldDB" id="A0AAU9PM90"/>
<feature type="compositionally biased region" description="Basic residues" evidence="1">
    <location>
        <begin position="45"/>
        <end position="56"/>
    </location>
</feature>
<protein>
    <submittedName>
        <fullName evidence="2">Uncharacterized protein</fullName>
    </submittedName>
</protein>
<reference evidence="2 3" key="1">
    <citation type="submission" date="2022-01" db="EMBL/GenBank/DDBJ databases">
        <authorList>
            <person name="Xiong W."/>
            <person name="Schranz E."/>
        </authorList>
    </citation>
    <scope>NUCLEOTIDE SEQUENCE [LARGE SCALE GENOMIC DNA]</scope>
</reference>
<dbReference type="Proteomes" id="UP001157418">
    <property type="component" value="Unassembled WGS sequence"/>
</dbReference>
<feature type="region of interest" description="Disordered" evidence="1">
    <location>
        <begin position="35"/>
        <end position="71"/>
    </location>
</feature>
<organism evidence="2 3">
    <name type="scientific">Lactuca virosa</name>
    <dbReference type="NCBI Taxonomy" id="75947"/>
    <lineage>
        <taxon>Eukaryota</taxon>
        <taxon>Viridiplantae</taxon>
        <taxon>Streptophyta</taxon>
        <taxon>Embryophyta</taxon>
        <taxon>Tracheophyta</taxon>
        <taxon>Spermatophyta</taxon>
        <taxon>Magnoliopsida</taxon>
        <taxon>eudicotyledons</taxon>
        <taxon>Gunneridae</taxon>
        <taxon>Pentapetalae</taxon>
        <taxon>asterids</taxon>
        <taxon>campanulids</taxon>
        <taxon>Asterales</taxon>
        <taxon>Asteraceae</taxon>
        <taxon>Cichorioideae</taxon>
        <taxon>Cichorieae</taxon>
        <taxon>Lactucinae</taxon>
        <taxon>Lactuca</taxon>
    </lineage>
</organism>
<evidence type="ECO:0000313" key="2">
    <source>
        <dbReference type="EMBL" id="CAH1451189.1"/>
    </source>
</evidence>
<evidence type="ECO:0000313" key="3">
    <source>
        <dbReference type="Proteomes" id="UP001157418"/>
    </source>
</evidence>
<proteinExistence type="predicted"/>
<evidence type="ECO:0000256" key="1">
    <source>
        <dbReference type="SAM" id="MobiDB-lite"/>
    </source>
</evidence>
<accession>A0AAU9PM90</accession>
<sequence length="71" mass="7672">MNTIELHRGPPPSSQDTVARTPTAACCFPAITGLLFPPNPLRRPTTLHHRSSHRRSPAPSNLSTTSSGERS</sequence>
<keyword evidence="3" id="KW-1185">Reference proteome</keyword>
<feature type="compositionally biased region" description="Polar residues" evidence="1">
    <location>
        <begin position="58"/>
        <end position="71"/>
    </location>
</feature>
<name>A0AAU9PM90_9ASTR</name>
<dbReference type="EMBL" id="CAKMRJ010005709">
    <property type="protein sequence ID" value="CAH1451189.1"/>
    <property type="molecule type" value="Genomic_DNA"/>
</dbReference>
<comment type="caution">
    <text evidence="2">The sequence shown here is derived from an EMBL/GenBank/DDBJ whole genome shotgun (WGS) entry which is preliminary data.</text>
</comment>
<gene>
    <name evidence="2" type="ORF">LVIROSA_LOCUS36557</name>
</gene>